<evidence type="ECO:0000256" key="1">
    <source>
        <dbReference type="ARBA" id="ARBA00022670"/>
    </source>
</evidence>
<dbReference type="InterPro" id="IPR001584">
    <property type="entry name" value="Integrase_cat-core"/>
</dbReference>
<evidence type="ECO:0000313" key="4">
    <source>
        <dbReference type="EMBL" id="GBM89944.1"/>
    </source>
</evidence>
<proteinExistence type="predicted"/>
<gene>
    <name evidence="4" type="primary">POLX_1141</name>
    <name evidence="4" type="ORF">AVEN_88665_1</name>
</gene>
<dbReference type="InterPro" id="IPR054722">
    <property type="entry name" value="PolX-like_BBD"/>
</dbReference>
<evidence type="ECO:0000313" key="5">
    <source>
        <dbReference type="Proteomes" id="UP000499080"/>
    </source>
</evidence>
<dbReference type="InterPro" id="IPR036397">
    <property type="entry name" value="RNaseH_sf"/>
</dbReference>
<dbReference type="GO" id="GO:0008233">
    <property type="term" value="F:peptidase activity"/>
    <property type="evidence" value="ECO:0007669"/>
    <property type="project" value="UniProtKB-KW"/>
</dbReference>
<dbReference type="GO" id="GO:0015074">
    <property type="term" value="P:DNA integration"/>
    <property type="evidence" value="ECO:0007669"/>
    <property type="project" value="InterPro"/>
</dbReference>
<dbReference type="AlphaFoldDB" id="A0A4Y2JJ19"/>
<dbReference type="PANTHER" id="PTHR42648">
    <property type="entry name" value="TRANSPOSASE, PUTATIVE-RELATED"/>
    <property type="match status" value="1"/>
</dbReference>
<evidence type="ECO:0000256" key="2">
    <source>
        <dbReference type="SAM" id="MobiDB-lite"/>
    </source>
</evidence>
<keyword evidence="1" id="KW-0378">Hydrolase</keyword>
<dbReference type="Pfam" id="PF13976">
    <property type="entry name" value="gag_pre-integrs"/>
    <property type="match status" value="1"/>
</dbReference>
<dbReference type="Pfam" id="PF14223">
    <property type="entry name" value="Retrotran_gag_2"/>
    <property type="match status" value="1"/>
</dbReference>
<feature type="region of interest" description="Disordered" evidence="2">
    <location>
        <begin position="187"/>
        <end position="211"/>
    </location>
</feature>
<sequence>MKVEALLDAKDLFEEVIENEEPKITENDPESVREHKAWSKKNKEAMGILVLSLKAEQAIIYKGIKKAKDIWNEIKLRFEGAVEDRKIDIMLELTSLKKSQSESIEEYLTRAQRLCRQMNELGKTVTERELVRYIIEGLPDTFESIVLPLSTNRAIPLVDLKQTLLNFEKKMLREERNSRHTRLMKKHPVRSRANGKSYDQHRSEHAKISKESDKKEFAFTLHEEDTDDALTEWHLDSACTSHMTPDETWLVNKKVENKIISVAEEGRNIESICRGELKTITMDEASKNVKLKNVLCVPKLRCNLLSVPSTVKSGNEVVLNEKGAFIYSEDGELICTGKLKENMFIVNLTPRKSESEDEACFQTNANTYEIWDRRLGHVNFEYLKAMLSKQMVRGLEKLKGKIEICDSCIKGKMTRRPYENSYSETTKDPLELLHIDLCGPMKITSLGGKKYILTVVDQFTRRYFVEFIKTKDEVPGVLQKLINKRENELNSTVKRIRSDNG</sequence>
<feature type="compositionally biased region" description="Basic and acidic residues" evidence="2">
    <location>
        <begin position="198"/>
        <end position="211"/>
    </location>
</feature>
<reference evidence="4 5" key="1">
    <citation type="journal article" date="2019" name="Sci. Rep.">
        <title>Orb-weaving spider Araneus ventricosus genome elucidates the spidroin gene catalogue.</title>
        <authorList>
            <person name="Kono N."/>
            <person name="Nakamura H."/>
            <person name="Ohtoshi R."/>
            <person name="Moran D.A.P."/>
            <person name="Shinohara A."/>
            <person name="Yoshida Y."/>
            <person name="Fujiwara M."/>
            <person name="Mori M."/>
            <person name="Tomita M."/>
            <person name="Arakawa K."/>
        </authorList>
    </citation>
    <scope>NUCLEOTIDE SEQUENCE [LARGE SCALE GENOMIC DNA]</scope>
</reference>
<dbReference type="InterPro" id="IPR012337">
    <property type="entry name" value="RNaseH-like_sf"/>
</dbReference>
<dbReference type="GO" id="GO:0006508">
    <property type="term" value="P:proteolysis"/>
    <property type="evidence" value="ECO:0007669"/>
    <property type="project" value="UniProtKB-KW"/>
</dbReference>
<dbReference type="Gene3D" id="3.30.420.10">
    <property type="entry name" value="Ribonuclease H-like superfamily/Ribonuclease H"/>
    <property type="match status" value="1"/>
</dbReference>
<name>A0A4Y2JJ19_ARAVE</name>
<accession>A0A4Y2JJ19</accession>
<dbReference type="Pfam" id="PF22936">
    <property type="entry name" value="Pol_BBD"/>
    <property type="match status" value="1"/>
</dbReference>
<evidence type="ECO:0000259" key="3">
    <source>
        <dbReference type="PROSITE" id="PS50994"/>
    </source>
</evidence>
<keyword evidence="1" id="KW-0645">Protease</keyword>
<dbReference type="EMBL" id="BGPR01003585">
    <property type="protein sequence ID" value="GBM89944.1"/>
    <property type="molecule type" value="Genomic_DNA"/>
</dbReference>
<dbReference type="OrthoDB" id="413361at2759"/>
<comment type="caution">
    <text evidence="4">The sequence shown here is derived from an EMBL/GenBank/DDBJ whole genome shotgun (WGS) entry which is preliminary data.</text>
</comment>
<dbReference type="GO" id="GO:0003676">
    <property type="term" value="F:nucleic acid binding"/>
    <property type="evidence" value="ECO:0007669"/>
    <property type="project" value="InterPro"/>
</dbReference>
<dbReference type="Proteomes" id="UP000499080">
    <property type="component" value="Unassembled WGS sequence"/>
</dbReference>
<protein>
    <submittedName>
        <fullName evidence="4">Retrovirus-related Pol polyprotein from transposon TNT 1-94</fullName>
    </submittedName>
</protein>
<dbReference type="PANTHER" id="PTHR42648:SF28">
    <property type="entry name" value="TRANSPOSON-ENCODED PROTEIN WITH RIBONUCLEASE H-LIKE AND RETROVIRUS ZINC FINGER-LIKE DOMAINS"/>
    <property type="match status" value="1"/>
</dbReference>
<keyword evidence="5" id="KW-1185">Reference proteome</keyword>
<dbReference type="SUPFAM" id="SSF53098">
    <property type="entry name" value="Ribonuclease H-like"/>
    <property type="match status" value="1"/>
</dbReference>
<dbReference type="PROSITE" id="PS50994">
    <property type="entry name" value="INTEGRASE"/>
    <property type="match status" value="1"/>
</dbReference>
<dbReference type="InterPro" id="IPR025724">
    <property type="entry name" value="GAG-pre-integrase_dom"/>
</dbReference>
<dbReference type="InterPro" id="IPR039537">
    <property type="entry name" value="Retrotran_Ty1/copia-like"/>
</dbReference>
<feature type="domain" description="Integrase catalytic" evidence="3">
    <location>
        <begin position="425"/>
        <end position="501"/>
    </location>
</feature>
<organism evidence="4 5">
    <name type="scientific">Araneus ventricosus</name>
    <name type="common">Orbweaver spider</name>
    <name type="synonym">Epeira ventricosa</name>
    <dbReference type="NCBI Taxonomy" id="182803"/>
    <lineage>
        <taxon>Eukaryota</taxon>
        <taxon>Metazoa</taxon>
        <taxon>Ecdysozoa</taxon>
        <taxon>Arthropoda</taxon>
        <taxon>Chelicerata</taxon>
        <taxon>Arachnida</taxon>
        <taxon>Araneae</taxon>
        <taxon>Araneomorphae</taxon>
        <taxon>Entelegynae</taxon>
        <taxon>Araneoidea</taxon>
        <taxon>Araneidae</taxon>
        <taxon>Araneus</taxon>
    </lineage>
</organism>